<organism evidence="7 8">
    <name type="scientific">Streptomyces syringium</name>
    <dbReference type="NCBI Taxonomy" id="76729"/>
    <lineage>
        <taxon>Bacteria</taxon>
        <taxon>Bacillati</taxon>
        <taxon>Actinomycetota</taxon>
        <taxon>Actinomycetes</taxon>
        <taxon>Kitasatosporales</taxon>
        <taxon>Streptomycetaceae</taxon>
        <taxon>Streptomyces</taxon>
    </lineage>
</organism>
<dbReference type="EMBL" id="JAGIOH010000001">
    <property type="protein sequence ID" value="MBP2405056.1"/>
    <property type="molecule type" value="Genomic_DNA"/>
</dbReference>
<feature type="transmembrane region" description="Helical" evidence="5">
    <location>
        <begin position="102"/>
        <end position="123"/>
    </location>
</feature>
<accession>A0ABS4Y8D4</accession>
<dbReference type="PANTHER" id="PTHR23501">
    <property type="entry name" value="MAJOR FACILITATOR SUPERFAMILY"/>
    <property type="match status" value="1"/>
</dbReference>
<feature type="transmembrane region" description="Helical" evidence="5">
    <location>
        <begin position="297"/>
        <end position="316"/>
    </location>
</feature>
<feature type="transmembrane region" description="Helical" evidence="5">
    <location>
        <begin position="354"/>
        <end position="379"/>
    </location>
</feature>
<keyword evidence="3 5" id="KW-1133">Transmembrane helix</keyword>
<dbReference type="Pfam" id="PF07690">
    <property type="entry name" value="MFS_1"/>
    <property type="match status" value="1"/>
</dbReference>
<feature type="transmembrane region" description="Helical" evidence="5">
    <location>
        <begin position="425"/>
        <end position="446"/>
    </location>
</feature>
<feature type="transmembrane region" description="Helical" evidence="5">
    <location>
        <begin position="263"/>
        <end position="285"/>
    </location>
</feature>
<feature type="transmembrane region" description="Helical" evidence="5">
    <location>
        <begin position="44"/>
        <end position="65"/>
    </location>
</feature>
<dbReference type="Gene3D" id="1.20.1250.20">
    <property type="entry name" value="MFS general substrate transporter like domains"/>
    <property type="match status" value="1"/>
</dbReference>
<keyword evidence="8" id="KW-1185">Reference proteome</keyword>
<dbReference type="InterPro" id="IPR036259">
    <property type="entry name" value="MFS_trans_sf"/>
</dbReference>
<feature type="transmembrane region" description="Helical" evidence="5">
    <location>
        <begin position="232"/>
        <end position="251"/>
    </location>
</feature>
<keyword evidence="2 5" id="KW-0812">Transmembrane</keyword>
<evidence type="ECO:0000256" key="1">
    <source>
        <dbReference type="ARBA" id="ARBA00004651"/>
    </source>
</evidence>
<dbReference type="Proteomes" id="UP001519291">
    <property type="component" value="Unassembled WGS sequence"/>
</dbReference>
<feature type="transmembrane region" description="Helical" evidence="5">
    <location>
        <begin position="15"/>
        <end position="38"/>
    </location>
</feature>
<evidence type="ECO:0000256" key="4">
    <source>
        <dbReference type="ARBA" id="ARBA00023136"/>
    </source>
</evidence>
<evidence type="ECO:0000313" key="8">
    <source>
        <dbReference type="Proteomes" id="UP001519291"/>
    </source>
</evidence>
<feature type="transmembrane region" description="Helical" evidence="5">
    <location>
        <begin position="165"/>
        <end position="185"/>
    </location>
</feature>
<evidence type="ECO:0000256" key="3">
    <source>
        <dbReference type="ARBA" id="ARBA00022989"/>
    </source>
</evidence>
<dbReference type="RefSeq" id="WP_209516697.1">
    <property type="nucleotide sequence ID" value="NZ_JAGIOH010000001.1"/>
</dbReference>
<reference evidence="7 8" key="1">
    <citation type="submission" date="2021-03" db="EMBL/GenBank/DDBJ databases">
        <title>Sequencing the genomes of 1000 actinobacteria strains.</title>
        <authorList>
            <person name="Klenk H.-P."/>
        </authorList>
    </citation>
    <scope>NUCLEOTIDE SEQUENCE [LARGE SCALE GENOMIC DNA]</scope>
    <source>
        <strain evidence="7 8">DSM 41480</strain>
    </source>
</reference>
<dbReference type="PROSITE" id="PS50850">
    <property type="entry name" value="MFS"/>
    <property type="match status" value="1"/>
</dbReference>
<keyword evidence="4 5" id="KW-0472">Membrane</keyword>
<feature type="transmembrane region" description="Helical" evidence="5">
    <location>
        <begin position="135"/>
        <end position="153"/>
    </location>
</feature>
<dbReference type="InterPro" id="IPR020846">
    <property type="entry name" value="MFS_dom"/>
</dbReference>
<sequence length="466" mass="46850">MDGLFSRPHRARTTAVAGTFVLVAFAGLALSTAMPVAVQELGGLSLYALAFGGFLAASIVGTVVGGGHADRHGPGPALFAGLLCFATGTLLAGTAGAMPPFLLGRCVQGLGGGAVTVALYVVVGRAYPASLRPRMFSLITACWILPSMLGPPVAGAVTERLSWRWVFHAIAVLSVVAMVVLVRPLRKVGPPGATDDDATGRDGQAGRVRAAVTVAVGAGLIGYAGSAEGWQALPLAALGLALLAVSVRTLLPPGTLRARRGLPSLVLLRGVAAAAYFTVESFIPLMLVNERDLSPTAAGMSLTGAALSWAGAAWLQGRPRLPVTRERVVLIGALVHFCAAALTIAGVLRALPAATAAVGLVVAGFGMGLLLPGVGVLTLDRSAPDRQGANSAALQLADNLCSVLLVGACGAAFNAAHTRAGHDAGAFALVFAVAATVAGGACLLAGRVTAVTISEPCAEEKEHAPL</sequence>
<evidence type="ECO:0000256" key="5">
    <source>
        <dbReference type="SAM" id="Phobius"/>
    </source>
</evidence>
<comment type="caution">
    <text evidence="7">The sequence shown here is derived from an EMBL/GenBank/DDBJ whole genome shotgun (WGS) entry which is preliminary data.</text>
</comment>
<feature type="transmembrane region" description="Helical" evidence="5">
    <location>
        <begin position="391"/>
        <end position="413"/>
    </location>
</feature>
<gene>
    <name evidence="7" type="ORF">JO379_004525</name>
</gene>
<evidence type="ECO:0000259" key="6">
    <source>
        <dbReference type="PROSITE" id="PS50850"/>
    </source>
</evidence>
<name>A0ABS4Y8D4_9ACTN</name>
<protein>
    <submittedName>
        <fullName evidence="7">MFS family permease</fullName>
    </submittedName>
</protein>
<feature type="transmembrane region" description="Helical" evidence="5">
    <location>
        <begin position="206"/>
        <end position="226"/>
    </location>
</feature>
<feature type="transmembrane region" description="Helical" evidence="5">
    <location>
        <begin position="77"/>
        <end position="96"/>
    </location>
</feature>
<dbReference type="PANTHER" id="PTHR23501:SF154">
    <property type="entry name" value="MULTIDRUG-EFFLUX TRANSPORTER RV1634-RELATED"/>
    <property type="match status" value="1"/>
</dbReference>
<evidence type="ECO:0000256" key="2">
    <source>
        <dbReference type="ARBA" id="ARBA00022692"/>
    </source>
</evidence>
<dbReference type="InterPro" id="IPR011701">
    <property type="entry name" value="MFS"/>
</dbReference>
<proteinExistence type="predicted"/>
<evidence type="ECO:0000313" key="7">
    <source>
        <dbReference type="EMBL" id="MBP2405056.1"/>
    </source>
</evidence>
<feature type="transmembrane region" description="Helical" evidence="5">
    <location>
        <begin position="328"/>
        <end position="348"/>
    </location>
</feature>
<feature type="domain" description="Major facilitator superfamily (MFS) profile" evidence="6">
    <location>
        <begin position="11"/>
        <end position="449"/>
    </location>
</feature>
<dbReference type="GeneID" id="91571391"/>
<dbReference type="SUPFAM" id="SSF103473">
    <property type="entry name" value="MFS general substrate transporter"/>
    <property type="match status" value="1"/>
</dbReference>
<comment type="subcellular location">
    <subcellularLocation>
        <location evidence="1">Cell membrane</location>
        <topology evidence="1">Multi-pass membrane protein</topology>
    </subcellularLocation>
</comment>